<name>A0AAJ0B3X0_9PEZI</name>
<comment type="caution">
    <text evidence="3">The sequence shown here is derived from an EMBL/GenBank/DDBJ whole genome shotgun (WGS) entry which is preliminary data.</text>
</comment>
<evidence type="ECO:0000313" key="3">
    <source>
        <dbReference type="EMBL" id="KAK1750745.1"/>
    </source>
</evidence>
<evidence type="ECO:0000259" key="2">
    <source>
        <dbReference type="PROSITE" id="PS50181"/>
    </source>
</evidence>
<evidence type="ECO:0000256" key="1">
    <source>
        <dbReference type="SAM" id="MobiDB-lite"/>
    </source>
</evidence>
<sequence length="288" mass="32382">MDLPVATTPDSEPGPEATPVSEFYPPGFVPERNTFVSTLSNQELEKHCPLDNGKYLHPSRPAKYLLGRIDKLPNELLPWLIRHMDIPAITRFRQVNRRAMAIVDSVPEYADILKACPNVLRAIISTEADAFDLETLHTTLTTRKCQTCERFGDYLYLITCKRVCFLCASVRLEYFPVAASKADPNRPARAGKKVIPGHPDPDNTPGILTIPGYYGLLSKLWTNQHREALDGTVPPRRRLFARPMPESYWTGEARRAQAISKRSYNPQPPRFMAVISAPQILMPSGQAD</sequence>
<proteinExistence type="predicted"/>
<organism evidence="3 4">
    <name type="scientific">Echria macrotheca</name>
    <dbReference type="NCBI Taxonomy" id="438768"/>
    <lineage>
        <taxon>Eukaryota</taxon>
        <taxon>Fungi</taxon>
        <taxon>Dikarya</taxon>
        <taxon>Ascomycota</taxon>
        <taxon>Pezizomycotina</taxon>
        <taxon>Sordariomycetes</taxon>
        <taxon>Sordariomycetidae</taxon>
        <taxon>Sordariales</taxon>
        <taxon>Schizotheciaceae</taxon>
        <taxon>Echria</taxon>
    </lineage>
</organism>
<feature type="domain" description="F-box" evidence="2">
    <location>
        <begin position="66"/>
        <end position="112"/>
    </location>
</feature>
<gene>
    <name evidence="3" type="ORF">QBC47DRAFT_309173</name>
</gene>
<evidence type="ECO:0000313" key="4">
    <source>
        <dbReference type="Proteomes" id="UP001239445"/>
    </source>
</evidence>
<dbReference type="Proteomes" id="UP001239445">
    <property type="component" value="Unassembled WGS sequence"/>
</dbReference>
<accession>A0AAJ0B3X0</accession>
<feature type="region of interest" description="Disordered" evidence="1">
    <location>
        <begin position="1"/>
        <end position="22"/>
    </location>
</feature>
<dbReference type="EMBL" id="MU839845">
    <property type="protein sequence ID" value="KAK1750745.1"/>
    <property type="molecule type" value="Genomic_DNA"/>
</dbReference>
<keyword evidence="4" id="KW-1185">Reference proteome</keyword>
<dbReference type="AlphaFoldDB" id="A0AAJ0B3X0"/>
<protein>
    <recommendedName>
        <fullName evidence="2">F-box domain-containing protein</fullName>
    </recommendedName>
</protein>
<dbReference type="InterPro" id="IPR001810">
    <property type="entry name" value="F-box_dom"/>
</dbReference>
<reference evidence="3" key="1">
    <citation type="submission" date="2023-06" db="EMBL/GenBank/DDBJ databases">
        <title>Genome-scale phylogeny and comparative genomics of the fungal order Sordariales.</title>
        <authorList>
            <consortium name="Lawrence Berkeley National Laboratory"/>
            <person name="Hensen N."/>
            <person name="Bonometti L."/>
            <person name="Westerberg I."/>
            <person name="Brannstrom I.O."/>
            <person name="Guillou S."/>
            <person name="Cros-Aarteil S."/>
            <person name="Calhoun S."/>
            <person name="Haridas S."/>
            <person name="Kuo A."/>
            <person name="Mondo S."/>
            <person name="Pangilinan J."/>
            <person name="Riley R."/>
            <person name="Labutti K."/>
            <person name="Andreopoulos B."/>
            <person name="Lipzen A."/>
            <person name="Chen C."/>
            <person name="Yanf M."/>
            <person name="Daum C."/>
            <person name="Ng V."/>
            <person name="Clum A."/>
            <person name="Steindorff A."/>
            <person name="Ohm R."/>
            <person name="Martin F."/>
            <person name="Silar P."/>
            <person name="Natvig D."/>
            <person name="Lalanne C."/>
            <person name="Gautier V."/>
            <person name="Ament-Velasquez S.L."/>
            <person name="Kruys A."/>
            <person name="Hutchinson M.I."/>
            <person name="Powell A.J."/>
            <person name="Barry K."/>
            <person name="Miller A.N."/>
            <person name="Grigoriev I.V."/>
            <person name="Debuchy R."/>
            <person name="Gladieux P."/>
            <person name="Thoren M.H."/>
            <person name="Johannesson H."/>
        </authorList>
    </citation>
    <scope>NUCLEOTIDE SEQUENCE</scope>
    <source>
        <strain evidence="3">PSN4</strain>
    </source>
</reference>
<dbReference type="PROSITE" id="PS50181">
    <property type="entry name" value="FBOX"/>
    <property type="match status" value="1"/>
</dbReference>